<evidence type="ECO:0000313" key="3">
    <source>
        <dbReference type="EMBL" id="GLS89628.1"/>
    </source>
</evidence>
<sequence length="128" mass="14425">MRGKKTIVEDPLFPSYLFINIDQMDGNFSRIRSTRGINDFIRFGGQIATVPDKLIEQLKSLCHVLNDLDVDTQSLFKNGDEIEITKGAFKGATAIFACEDGLERSMLLLKVLNQEKSISFPNKDIKRA</sequence>
<dbReference type="EMBL" id="BSPQ01000001">
    <property type="protein sequence ID" value="GLS89628.1"/>
    <property type="molecule type" value="Genomic_DNA"/>
</dbReference>
<dbReference type="InterPro" id="IPR006645">
    <property type="entry name" value="NGN-like_dom"/>
</dbReference>
<dbReference type="SUPFAM" id="SSF82679">
    <property type="entry name" value="N-utilization substance G protein NusG, N-terminal domain"/>
    <property type="match status" value="1"/>
</dbReference>
<accession>A0ABQ6DWV3</accession>
<dbReference type="NCBIfam" id="NF006534">
    <property type="entry name" value="PRK09014.1"/>
    <property type="match status" value="1"/>
</dbReference>
<name>A0ABQ6DWV3_9GAMM</name>
<organism evidence="3 4">
    <name type="scientific">Psychromonas marina</name>
    <dbReference type="NCBI Taxonomy" id="88364"/>
    <lineage>
        <taxon>Bacteria</taxon>
        <taxon>Pseudomonadati</taxon>
        <taxon>Pseudomonadota</taxon>
        <taxon>Gammaproteobacteria</taxon>
        <taxon>Alteromonadales</taxon>
        <taxon>Psychromonadaceae</taxon>
        <taxon>Psychromonas</taxon>
    </lineage>
</organism>
<reference evidence="4" key="1">
    <citation type="journal article" date="2019" name="Int. J. Syst. Evol. Microbiol.">
        <title>The Global Catalogue of Microorganisms (GCM) 10K type strain sequencing project: providing services to taxonomists for standard genome sequencing and annotation.</title>
        <authorList>
            <consortium name="The Broad Institute Genomics Platform"/>
            <consortium name="The Broad Institute Genome Sequencing Center for Infectious Disease"/>
            <person name="Wu L."/>
            <person name="Ma J."/>
        </authorList>
    </citation>
    <scope>NUCLEOTIDE SEQUENCE [LARGE SCALE GENOMIC DNA]</scope>
    <source>
        <strain evidence="4">NBRC 103166</strain>
    </source>
</reference>
<keyword evidence="4" id="KW-1185">Reference proteome</keyword>
<comment type="caution">
    <text evidence="3">The sequence shown here is derived from an EMBL/GenBank/DDBJ whole genome shotgun (WGS) entry which is preliminary data.</text>
</comment>
<dbReference type="Pfam" id="PF02357">
    <property type="entry name" value="NusG"/>
    <property type="match status" value="1"/>
</dbReference>
<protein>
    <submittedName>
        <fullName evidence="3">Transcription antitermination protein RfaH</fullName>
    </submittedName>
</protein>
<keyword evidence="1" id="KW-0804">Transcription</keyword>
<gene>
    <name evidence="3" type="primary">rfaH</name>
    <name evidence="3" type="ORF">GCM10007916_06950</name>
</gene>
<proteinExistence type="predicted"/>
<evidence type="ECO:0000313" key="4">
    <source>
        <dbReference type="Proteomes" id="UP001157353"/>
    </source>
</evidence>
<evidence type="ECO:0000256" key="1">
    <source>
        <dbReference type="ARBA" id="ARBA00023163"/>
    </source>
</evidence>
<dbReference type="InterPro" id="IPR036735">
    <property type="entry name" value="NGN_dom_sf"/>
</dbReference>
<dbReference type="Proteomes" id="UP001157353">
    <property type="component" value="Unassembled WGS sequence"/>
</dbReference>
<dbReference type="Gene3D" id="3.30.70.940">
    <property type="entry name" value="NusG, N-terminal domain"/>
    <property type="match status" value="1"/>
</dbReference>
<feature type="domain" description="NusG-like N-terminal" evidence="2">
    <location>
        <begin position="2"/>
        <end position="58"/>
    </location>
</feature>
<evidence type="ECO:0000259" key="2">
    <source>
        <dbReference type="Pfam" id="PF02357"/>
    </source>
</evidence>